<dbReference type="GO" id="GO:0003954">
    <property type="term" value="F:NADH dehydrogenase activity"/>
    <property type="evidence" value="ECO:0007669"/>
    <property type="project" value="TreeGrafter"/>
</dbReference>
<evidence type="ECO:0000256" key="7">
    <source>
        <dbReference type="ARBA" id="ARBA00022660"/>
    </source>
</evidence>
<dbReference type="EMBL" id="LC500462">
    <property type="protein sequence ID" value="BBN79984.1"/>
    <property type="molecule type" value="Genomic_DNA"/>
</dbReference>
<dbReference type="GO" id="GO:0031966">
    <property type="term" value="C:mitochondrial membrane"/>
    <property type="evidence" value="ECO:0007669"/>
    <property type="project" value="UniProtKB-SubCell"/>
</dbReference>
<dbReference type="GO" id="GO:0008137">
    <property type="term" value="F:NADH dehydrogenase (ubiquinone) activity"/>
    <property type="evidence" value="ECO:0007669"/>
    <property type="project" value="UniProtKB-UniRule"/>
</dbReference>
<proteinExistence type="inferred from homology"/>
<dbReference type="InterPro" id="IPR000260">
    <property type="entry name" value="NADH4_N"/>
</dbReference>
<gene>
    <name evidence="20" type="primary">nad4</name>
</gene>
<keyword evidence="11 17" id="KW-1133">Transmembrane helix</keyword>
<feature type="transmembrane region" description="Helical" evidence="17">
    <location>
        <begin position="95"/>
        <end position="115"/>
    </location>
</feature>
<evidence type="ECO:0000256" key="6">
    <source>
        <dbReference type="ARBA" id="ARBA00022448"/>
    </source>
</evidence>
<geneLocation type="mitochondrion" evidence="20"/>
<dbReference type="AlphaFoldDB" id="A0A5H2XW43"/>
<protein>
    <recommendedName>
        <fullName evidence="5 17">NADH-ubiquinone oxidoreductase chain 4</fullName>
        <ecNumber evidence="4 17">7.1.1.2</ecNumber>
    </recommendedName>
</protein>
<feature type="transmembrane region" description="Helical" evidence="17">
    <location>
        <begin position="281"/>
        <end position="303"/>
    </location>
</feature>
<comment type="function">
    <text evidence="17">Core subunit of the mitochondrial membrane respiratory chain NADH dehydrogenase (Complex I) which catalyzes electron transfer from NADH through the respiratory chain, using ubiquinone as an electron acceptor. Essential for the catalytic activity and assembly of complex I.</text>
</comment>
<evidence type="ECO:0000256" key="12">
    <source>
        <dbReference type="ARBA" id="ARBA00023027"/>
    </source>
</evidence>
<dbReference type="Pfam" id="PF01059">
    <property type="entry name" value="Oxidored_q5_N"/>
    <property type="match status" value="1"/>
</dbReference>
<comment type="function">
    <text evidence="1">Core subunit of the mitochondrial membrane respiratory chain NADH dehydrogenase (Complex I) that is believed to belong to the minimal assembly required for catalysis. Complex I functions in the transfer of electrons from NADH to the respiratory chain. The immediate electron acceptor for the enzyme is believed to be ubiquinone.</text>
</comment>
<dbReference type="InterPro" id="IPR001750">
    <property type="entry name" value="ND/Mrp_TM"/>
</dbReference>
<sequence length="440" mass="48553">MLGGCWGSSVFILSLLTFVLLGLSNETFFFKVGYLVEMDYISLSLIILSFWIIILCFLSSLKNSFSPAGGLFHSVLVFLLVFLLASFVFNNYLLFYISFECSLIPVFVLILGWGYQPERSVAGLYMMFYTIFASLPLLALIISKNYETGLSMLLISDFKVSGVLNFFLMGAFLVKFPMYVVHLWLPKAHVEAPVAGSMILAGVLLKLGGYGLVRFLPMSSGLETLQVLLIWLSVWGGALVSLSCLAQTDMKSLVAYSSVVHMSTCIGALCTMNFWGVKASVFMMVAHGLCSSGLFYLVGLIYNRTGSRSLFVNKGLINLMPSLSVWWFLLVAANMAAPPTLNLLGEVALISSLLSWSSELILPVLLLTFFGGAYSVYLFSLSQHGKFVMVKQGFQSGSFMEYLVVFLHWAPLNLLILCAFVVVCLFSLCKILFCGDSEEV</sequence>
<feature type="transmembrane region" description="Helical" evidence="17">
    <location>
        <begin position="360"/>
        <end position="381"/>
    </location>
</feature>
<evidence type="ECO:0000256" key="16">
    <source>
        <dbReference type="ARBA" id="ARBA00049551"/>
    </source>
</evidence>
<keyword evidence="14 17" id="KW-0496">Mitochondrion</keyword>
<organism evidence="20">
    <name type="scientific">Grandidierella japonica</name>
    <name type="common">Amphipod</name>
    <dbReference type="NCBI Taxonomy" id="429032"/>
    <lineage>
        <taxon>Eukaryota</taxon>
        <taxon>Metazoa</taxon>
        <taxon>Ecdysozoa</taxon>
        <taxon>Arthropoda</taxon>
        <taxon>Crustacea</taxon>
        <taxon>Multicrustacea</taxon>
        <taxon>Malacostraca</taxon>
        <taxon>Eumalacostraca</taxon>
        <taxon>Peracarida</taxon>
        <taxon>Amphipoda</taxon>
        <taxon>Senticaudata</taxon>
        <taxon>Corophiida</taxon>
        <taxon>Corophiidira</taxon>
        <taxon>Corophioidea</taxon>
        <taxon>Corophiidae</taxon>
        <taxon>Grandidierella</taxon>
    </lineage>
</organism>
<feature type="transmembrane region" description="Helical" evidence="17">
    <location>
        <begin position="163"/>
        <end position="185"/>
    </location>
</feature>
<evidence type="ECO:0000256" key="10">
    <source>
        <dbReference type="ARBA" id="ARBA00022982"/>
    </source>
</evidence>
<evidence type="ECO:0000256" key="2">
    <source>
        <dbReference type="ARBA" id="ARBA00004225"/>
    </source>
</evidence>
<dbReference type="GO" id="GO:0015990">
    <property type="term" value="P:electron transport coupled proton transport"/>
    <property type="evidence" value="ECO:0007669"/>
    <property type="project" value="TreeGrafter"/>
</dbReference>
<feature type="transmembrane region" description="Helical" evidence="17">
    <location>
        <begin position="315"/>
        <end position="337"/>
    </location>
</feature>
<comment type="catalytic activity">
    <reaction evidence="16 17">
        <text>a ubiquinone + NADH + 5 H(+)(in) = a ubiquinol + NAD(+) + 4 H(+)(out)</text>
        <dbReference type="Rhea" id="RHEA:29091"/>
        <dbReference type="Rhea" id="RHEA-COMP:9565"/>
        <dbReference type="Rhea" id="RHEA-COMP:9566"/>
        <dbReference type="ChEBI" id="CHEBI:15378"/>
        <dbReference type="ChEBI" id="CHEBI:16389"/>
        <dbReference type="ChEBI" id="CHEBI:17976"/>
        <dbReference type="ChEBI" id="CHEBI:57540"/>
        <dbReference type="ChEBI" id="CHEBI:57945"/>
        <dbReference type="EC" id="7.1.1.2"/>
    </reaction>
</comment>
<feature type="transmembrane region" description="Helical" evidence="17">
    <location>
        <begin position="253"/>
        <end position="275"/>
    </location>
</feature>
<evidence type="ECO:0000256" key="15">
    <source>
        <dbReference type="ARBA" id="ARBA00023136"/>
    </source>
</evidence>
<keyword evidence="15 17" id="KW-0472">Membrane</keyword>
<evidence type="ECO:0000256" key="13">
    <source>
        <dbReference type="ARBA" id="ARBA00023075"/>
    </source>
</evidence>
<feature type="transmembrane region" description="Helical" evidence="17">
    <location>
        <begin position="192"/>
        <end position="213"/>
    </location>
</feature>
<evidence type="ECO:0000256" key="9">
    <source>
        <dbReference type="ARBA" id="ARBA00022967"/>
    </source>
</evidence>
<comment type="similarity">
    <text evidence="3 17">Belongs to the complex I subunit 4 family.</text>
</comment>
<dbReference type="InterPro" id="IPR003918">
    <property type="entry name" value="NADH_UbQ_OxRdtase"/>
</dbReference>
<evidence type="ECO:0000313" key="20">
    <source>
        <dbReference type="EMBL" id="BBN79984.1"/>
    </source>
</evidence>
<evidence type="ECO:0000256" key="5">
    <source>
        <dbReference type="ARBA" id="ARBA00021006"/>
    </source>
</evidence>
<accession>A0A5H2XW43</accession>
<evidence type="ECO:0000256" key="8">
    <source>
        <dbReference type="ARBA" id="ARBA00022692"/>
    </source>
</evidence>
<reference evidence="20" key="1">
    <citation type="submission" date="2019-09" db="EMBL/GenBank/DDBJ databases">
        <title>The complete mitochondrial genome of three amphipod species of Grandidierella (Crustacea: Amphipoda) and implications of nuclear mitochondrial DNA.</title>
        <authorList>
            <person name="Hiki K."/>
            <person name="Ariyama H."/>
            <person name="Nakajima N."/>
            <person name="Watanabe H."/>
            <person name="Yamamoto H."/>
        </authorList>
    </citation>
    <scope>NUCLEOTIDE SEQUENCE</scope>
    <source>
        <strain evidence="20">Gjapmt</strain>
    </source>
</reference>
<feature type="transmembrane region" description="Helical" evidence="17">
    <location>
        <begin position="40"/>
        <end position="58"/>
    </location>
</feature>
<evidence type="ECO:0000256" key="1">
    <source>
        <dbReference type="ARBA" id="ARBA00003257"/>
    </source>
</evidence>
<feature type="transmembrane region" description="Helical" evidence="17">
    <location>
        <begin position="402"/>
        <end position="428"/>
    </location>
</feature>
<keyword evidence="6 17" id="KW-0813">Transport</keyword>
<feature type="domain" description="NADH:ubiquinone oxidoreductase chain 4 N-terminal" evidence="19">
    <location>
        <begin position="10"/>
        <end position="84"/>
    </location>
</feature>
<keyword evidence="13 17" id="KW-0830">Ubiquinone</keyword>
<keyword evidence="8 17" id="KW-0812">Transmembrane</keyword>
<evidence type="ECO:0000256" key="4">
    <source>
        <dbReference type="ARBA" id="ARBA00012944"/>
    </source>
</evidence>
<dbReference type="Pfam" id="PF00361">
    <property type="entry name" value="Proton_antipo_M"/>
    <property type="match status" value="1"/>
</dbReference>
<evidence type="ECO:0000259" key="19">
    <source>
        <dbReference type="Pfam" id="PF01059"/>
    </source>
</evidence>
<dbReference type="GO" id="GO:0042773">
    <property type="term" value="P:ATP synthesis coupled electron transport"/>
    <property type="evidence" value="ECO:0007669"/>
    <property type="project" value="InterPro"/>
</dbReference>
<evidence type="ECO:0000256" key="14">
    <source>
        <dbReference type="ARBA" id="ARBA00023128"/>
    </source>
</evidence>
<comment type="subcellular location">
    <subcellularLocation>
        <location evidence="2 17">Mitochondrion membrane</location>
        <topology evidence="2 17">Multi-pass membrane protein</topology>
    </subcellularLocation>
</comment>
<feature type="domain" description="NADH:quinone oxidoreductase/Mrp antiporter transmembrane" evidence="18">
    <location>
        <begin position="90"/>
        <end position="369"/>
    </location>
</feature>
<feature type="transmembrane region" description="Helical" evidence="17">
    <location>
        <begin position="70"/>
        <end position="89"/>
    </location>
</feature>
<dbReference type="EC" id="7.1.1.2" evidence="4 17"/>
<feature type="transmembrane region" description="Helical" evidence="17">
    <location>
        <begin position="122"/>
        <end position="143"/>
    </location>
</feature>
<name>A0A5H2XW43_GRAJA</name>
<feature type="transmembrane region" description="Helical" evidence="17">
    <location>
        <begin position="225"/>
        <end position="246"/>
    </location>
</feature>
<dbReference type="GO" id="GO:0048039">
    <property type="term" value="F:ubiquinone binding"/>
    <property type="evidence" value="ECO:0007669"/>
    <property type="project" value="TreeGrafter"/>
</dbReference>
<keyword evidence="10 17" id="KW-0249">Electron transport</keyword>
<evidence type="ECO:0000256" key="11">
    <source>
        <dbReference type="ARBA" id="ARBA00022989"/>
    </source>
</evidence>
<dbReference type="PRINTS" id="PR01437">
    <property type="entry name" value="NUOXDRDTASE4"/>
</dbReference>
<keyword evidence="7 17" id="KW-0679">Respiratory chain</keyword>
<evidence type="ECO:0000256" key="17">
    <source>
        <dbReference type="RuleBase" id="RU003297"/>
    </source>
</evidence>
<evidence type="ECO:0000259" key="18">
    <source>
        <dbReference type="Pfam" id="PF00361"/>
    </source>
</evidence>
<keyword evidence="9" id="KW-1278">Translocase</keyword>
<dbReference type="PANTHER" id="PTHR43507">
    <property type="entry name" value="NADH-UBIQUINONE OXIDOREDUCTASE CHAIN 4"/>
    <property type="match status" value="1"/>
</dbReference>
<keyword evidence="12 17" id="KW-0520">NAD</keyword>
<evidence type="ECO:0000256" key="3">
    <source>
        <dbReference type="ARBA" id="ARBA00009025"/>
    </source>
</evidence>
<dbReference type="PANTHER" id="PTHR43507:SF20">
    <property type="entry name" value="NADH-UBIQUINONE OXIDOREDUCTASE CHAIN 4"/>
    <property type="match status" value="1"/>
</dbReference>